<dbReference type="GO" id="GO:0006310">
    <property type="term" value="P:DNA recombination"/>
    <property type="evidence" value="ECO:0007669"/>
    <property type="project" value="UniProtKB-KW"/>
</dbReference>
<evidence type="ECO:0000313" key="7">
    <source>
        <dbReference type="EMBL" id="AMQ00976.1"/>
    </source>
</evidence>
<evidence type="ECO:0000256" key="3">
    <source>
        <dbReference type="ARBA" id="ARBA00023172"/>
    </source>
</evidence>
<dbReference type="GO" id="GO:0015074">
    <property type="term" value="P:DNA integration"/>
    <property type="evidence" value="ECO:0007669"/>
    <property type="project" value="UniProtKB-KW"/>
</dbReference>
<dbReference type="InterPro" id="IPR044068">
    <property type="entry name" value="CB"/>
</dbReference>
<dbReference type="Proteomes" id="UP000071561">
    <property type="component" value="Chromosome"/>
</dbReference>
<feature type="domain" description="Core-binding (CB)" evidence="6">
    <location>
        <begin position="90"/>
        <end position="173"/>
    </location>
</feature>
<keyword evidence="8" id="KW-1185">Reference proteome</keyword>
<dbReference type="PROSITE" id="PS51900">
    <property type="entry name" value="CB"/>
    <property type="match status" value="1"/>
</dbReference>
<proteinExistence type="predicted"/>
<protein>
    <submittedName>
        <fullName evidence="7">Phage integrase</fullName>
    </submittedName>
</protein>
<evidence type="ECO:0000256" key="4">
    <source>
        <dbReference type="PROSITE-ProRule" id="PRU01248"/>
    </source>
</evidence>
<dbReference type="Gene3D" id="1.10.150.130">
    <property type="match status" value="1"/>
</dbReference>
<name>A0A127VI27_9SPHI</name>
<dbReference type="AlphaFoldDB" id="A0A127VI27"/>
<dbReference type="PATRIC" id="fig|188932.3.peg.4282"/>
<dbReference type="SUPFAM" id="SSF56349">
    <property type="entry name" value="DNA breaking-rejoining enzymes"/>
    <property type="match status" value="1"/>
</dbReference>
<dbReference type="Gene3D" id="1.10.443.10">
    <property type="entry name" value="Intergrase catalytic core"/>
    <property type="match status" value="1"/>
</dbReference>
<dbReference type="PANTHER" id="PTHR30349:SF88">
    <property type="entry name" value="BLL1584 PROTEIN"/>
    <property type="match status" value="1"/>
</dbReference>
<dbReference type="Pfam" id="PF13102">
    <property type="entry name" value="Phage_int_SAM_5"/>
    <property type="match status" value="1"/>
</dbReference>
<dbReference type="PANTHER" id="PTHR30349">
    <property type="entry name" value="PHAGE INTEGRASE-RELATED"/>
    <property type="match status" value="1"/>
</dbReference>
<keyword evidence="2 4" id="KW-0238">DNA-binding</keyword>
<evidence type="ECO:0000313" key="8">
    <source>
        <dbReference type="Proteomes" id="UP000071561"/>
    </source>
</evidence>
<dbReference type="OrthoDB" id="1094492at2"/>
<dbReference type="InterPro" id="IPR013762">
    <property type="entry name" value="Integrase-like_cat_sf"/>
</dbReference>
<feature type="domain" description="Tyr recombinase" evidence="5">
    <location>
        <begin position="190"/>
        <end position="383"/>
    </location>
</feature>
<keyword evidence="1" id="KW-0229">DNA integration</keyword>
<dbReference type="KEGG" id="pcm:AY601_4125"/>
<dbReference type="InterPro" id="IPR010998">
    <property type="entry name" value="Integrase_recombinase_N"/>
</dbReference>
<dbReference type="EMBL" id="CP014504">
    <property type="protein sequence ID" value="AMQ00976.1"/>
    <property type="molecule type" value="Genomic_DNA"/>
</dbReference>
<dbReference type="InterPro" id="IPR025269">
    <property type="entry name" value="SAM-like_dom"/>
</dbReference>
<dbReference type="GO" id="GO:0003677">
    <property type="term" value="F:DNA binding"/>
    <property type="evidence" value="ECO:0007669"/>
    <property type="project" value="UniProtKB-UniRule"/>
</dbReference>
<dbReference type="Pfam" id="PF17293">
    <property type="entry name" value="Arm-DNA-bind_5"/>
    <property type="match status" value="1"/>
</dbReference>
<gene>
    <name evidence="7" type="ORF">AY601_4125</name>
</gene>
<evidence type="ECO:0000259" key="6">
    <source>
        <dbReference type="PROSITE" id="PS51900"/>
    </source>
</evidence>
<evidence type="ECO:0000256" key="2">
    <source>
        <dbReference type="ARBA" id="ARBA00023125"/>
    </source>
</evidence>
<dbReference type="RefSeq" id="WP_068404564.1">
    <property type="nucleotide sequence ID" value="NZ_CP014504.1"/>
</dbReference>
<reference evidence="7 8" key="1">
    <citation type="submission" date="2016-03" db="EMBL/GenBank/DDBJ databases">
        <title>Complete genome sequence of Pedobacter cryoconitis PAMC 27485.</title>
        <authorList>
            <person name="Lee J."/>
            <person name="Kim O.-S."/>
        </authorList>
    </citation>
    <scope>NUCLEOTIDE SEQUENCE [LARGE SCALE GENOMIC DNA]</scope>
    <source>
        <strain evidence="7 8">PAMC 27485</strain>
    </source>
</reference>
<keyword evidence="3" id="KW-0233">DNA recombination</keyword>
<evidence type="ECO:0000259" key="5">
    <source>
        <dbReference type="PROSITE" id="PS51898"/>
    </source>
</evidence>
<dbReference type="InterPro" id="IPR002104">
    <property type="entry name" value="Integrase_catalytic"/>
</dbReference>
<organism evidence="7 8">
    <name type="scientific">Pedobacter cryoconitis</name>
    <dbReference type="NCBI Taxonomy" id="188932"/>
    <lineage>
        <taxon>Bacteria</taxon>
        <taxon>Pseudomonadati</taxon>
        <taxon>Bacteroidota</taxon>
        <taxon>Sphingobacteriia</taxon>
        <taxon>Sphingobacteriales</taxon>
        <taxon>Sphingobacteriaceae</taxon>
        <taxon>Pedobacter</taxon>
    </lineage>
</organism>
<sequence length="386" mass="44160">MASVKVILYTHKTYSGGRHPIMLQIIDGNKAVKRKQLHTCTKDQWDDTTKRVNKKIENYSLINVMISDRVAEAEKAVLVGENPFLTVSNITLEEVIQLELERLSDAGKHAGHASITAVFNDLKTFYSNLKIPLKNIDSAWYNKFVGKLVNKGNKDNSINKKLKVLKRAITTNGGVLTSTGESFTHGRKETLKQKLTRDEFIAIANLELPEESRLIPVRDFFVLQVYLRGVRVGDLLQATSEHFKNSRFRYMSDKTGRHYDIKLLPEAEVIVNKYLNKYERLFPFFKWKPDPKLDFIENDKKRLKHKESCTAVINYNLKPISKLAGVKKNVSSHMAKHTYAKFADVAIKNPMLTMPLLGHSSLAVHQKYLEDIRKDDELDDAADLIF</sequence>
<dbReference type="InterPro" id="IPR050090">
    <property type="entry name" value="Tyrosine_recombinase_XerCD"/>
</dbReference>
<dbReference type="InterPro" id="IPR011010">
    <property type="entry name" value="DNA_brk_join_enz"/>
</dbReference>
<evidence type="ECO:0000256" key="1">
    <source>
        <dbReference type="ARBA" id="ARBA00022908"/>
    </source>
</evidence>
<dbReference type="InterPro" id="IPR035386">
    <property type="entry name" value="Arm-DNA-bind_5"/>
</dbReference>
<accession>A0A127VI27</accession>
<dbReference type="PROSITE" id="PS51898">
    <property type="entry name" value="TYR_RECOMBINASE"/>
    <property type="match status" value="1"/>
</dbReference>